<name>A0A1W1H688_9BACT</name>
<evidence type="ECO:0000313" key="20">
    <source>
        <dbReference type="Proteomes" id="UP000191931"/>
    </source>
</evidence>
<dbReference type="Proteomes" id="UP000191931">
    <property type="component" value="Unassembled WGS sequence"/>
</dbReference>
<keyword evidence="5" id="KW-1003">Cell membrane</keyword>
<sequence>MTRKILINALDSGECRIVTIKDNKLEELHLETSSREMTQGNIYKGIIVRVEPSLQAVFVDYGAEKNGFLQKQEIHSDYFMDSDSGDRSLTTIVKKGQELIVQVTKDPIMHKGAMLTTFISLPGRLSVLMPGSTTRGVSRQIESEDERKRLKDVVEKMKLPEGFGLIVRTAGKDANKTMLTNDLKYLLRAWKNINEKSIESPAPSLLYKEQNLAVRSLRDYFTAEVSEILIDDAEVFREVKDFIKIIAPKQQKIVRLFKGERPIFTKYQLEDQIASIFDTHVPLKSGGAIVIDQTEALVAIDVNSGKSTGMKNIEQTAYHTNLEAAEEVARQLRLRDMGGLIVVDFIDMKDARHKAEIAKVLKNHLKSDKAKTKVGAISRFGLLEMSRQRLRPSITFGSFSTCIHCKGRGMVPSIENTALAFMRQLNLKTIKGDIKSITATLPADVAEFLLNKKRKEMVEIETRRNISISIIGSPGMIRGEMKFSCEKEHTA</sequence>
<dbReference type="Pfam" id="PF20833">
    <property type="entry name" value="RNase_E_G_Thio"/>
    <property type="match status" value="1"/>
</dbReference>
<reference evidence="19 20" key="1">
    <citation type="submission" date="2017-03" db="EMBL/GenBank/DDBJ databases">
        <authorList>
            <person name="Afonso C.L."/>
            <person name="Miller P.J."/>
            <person name="Scott M.A."/>
            <person name="Spackman E."/>
            <person name="Goraichik I."/>
            <person name="Dimitrov K.M."/>
            <person name="Suarez D.L."/>
            <person name="Swayne D.E."/>
        </authorList>
    </citation>
    <scope>NUCLEOTIDE SEQUENCE [LARGE SCALE GENOMIC DNA]</scope>
    <source>
        <strain evidence="19">PRJEB14757</strain>
    </source>
</reference>
<comment type="cofactor">
    <cofactor evidence="1">
        <name>Mg(2+)</name>
        <dbReference type="ChEBI" id="CHEBI:18420"/>
    </cofactor>
</comment>
<gene>
    <name evidence="19" type="primary">rne</name>
    <name evidence="19" type="ORF">MTBBW1_120026</name>
</gene>
<keyword evidence="6" id="KW-0963">Cytoplasm</keyword>
<keyword evidence="10" id="KW-0540">Nuclease</keyword>
<evidence type="ECO:0000256" key="4">
    <source>
        <dbReference type="ARBA" id="ARBA00017719"/>
    </source>
</evidence>
<dbReference type="GO" id="GO:0019843">
    <property type="term" value="F:rRNA binding"/>
    <property type="evidence" value="ECO:0007669"/>
    <property type="project" value="UniProtKB-KW"/>
</dbReference>
<dbReference type="Gene3D" id="2.40.50.140">
    <property type="entry name" value="Nucleic acid-binding proteins"/>
    <property type="match status" value="1"/>
</dbReference>
<keyword evidence="8" id="KW-0698">rRNA processing</keyword>
<dbReference type="GO" id="GO:0046872">
    <property type="term" value="F:metal ion binding"/>
    <property type="evidence" value="ECO:0007669"/>
    <property type="project" value="UniProtKB-KW"/>
</dbReference>
<dbReference type="InterPro" id="IPR048583">
    <property type="entry name" value="RNase_E_G_thioredoxin-like"/>
</dbReference>
<organism evidence="19 20">
    <name type="scientific">Desulfamplus magnetovallimortis</name>
    <dbReference type="NCBI Taxonomy" id="1246637"/>
    <lineage>
        <taxon>Bacteria</taxon>
        <taxon>Pseudomonadati</taxon>
        <taxon>Thermodesulfobacteriota</taxon>
        <taxon>Desulfobacteria</taxon>
        <taxon>Desulfobacterales</taxon>
        <taxon>Desulfobacteraceae</taxon>
        <taxon>Desulfamplus</taxon>
    </lineage>
</organism>
<dbReference type="GO" id="GO:0006364">
    <property type="term" value="P:rRNA processing"/>
    <property type="evidence" value="ECO:0007669"/>
    <property type="project" value="UniProtKB-KW"/>
</dbReference>
<comment type="similarity">
    <text evidence="3">Belongs to the RNase E/G family. RNase G subfamily.</text>
</comment>
<dbReference type="OrthoDB" id="9804278at2"/>
<dbReference type="InterPro" id="IPR003029">
    <property type="entry name" value="S1_domain"/>
</dbReference>
<keyword evidence="12" id="KW-0699">rRNA-binding</keyword>
<keyword evidence="7" id="KW-0997">Cell inner membrane</keyword>
<protein>
    <recommendedName>
        <fullName evidence="4">Ribonuclease G</fullName>
    </recommendedName>
</protein>
<evidence type="ECO:0000256" key="17">
    <source>
        <dbReference type="ARBA" id="ARBA00023136"/>
    </source>
</evidence>
<evidence type="ECO:0000256" key="7">
    <source>
        <dbReference type="ARBA" id="ARBA00022519"/>
    </source>
</evidence>
<evidence type="ECO:0000313" key="19">
    <source>
        <dbReference type="EMBL" id="SLM27905.1"/>
    </source>
</evidence>
<evidence type="ECO:0000256" key="16">
    <source>
        <dbReference type="ARBA" id="ARBA00022884"/>
    </source>
</evidence>
<evidence type="ECO:0000256" key="15">
    <source>
        <dbReference type="ARBA" id="ARBA00022842"/>
    </source>
</evidence>
<dbReference type="CDD" id="cd04453">
    <property type="entry name" value="S1_RNase_E"/>
    <property type="match status" value="1"/>
</dbReference>
<evidence type="ECO:0000256" key="1">
    <source>
        <dbReference type="ARBA" id="ARBA00001946"/>
    </source>
</evidence>
<keyword evidence="11" id="KW-0479">Metal-binding</keyword>
<keyword evidence="16" id="KW-0694">RNA-binding</keyword>
<dbReference type="Pfam" id="PF10150">
    <property type="entry name" value="RNase_E_G"/>
    <property type="match status" value="1"/>
</dbReference>
<evidence type="ECO:0000256" key="13">
    <source>
        <dbReference type="ARBA" id="ARBA00022759"/>
    </source>
</evidence>
<evidence type="ECO:0000259" key="18">
    <source>
        <dbReference type="PROSITE" id="PS50126"/>
    </source>
</evidence>
<keyword evidence="20" id="KW-1185">Reference proteome</keyword>
<dbReference type="PANTHER" id="PTHR30001:SF1">
    <property type="entry name" value="RIBONUCLEASE E_G-LIKE PROTEIN, CHLOROPLASTIC"/>
    <property type="match status" value="1"/>
</dbReference>
<evidence type="ECO:0000256" key="5">
    <source>
        <dbReference type="ARBA" id="ARBA00022475"/>
    </source>
</evidence>
<dbReference type="GO" id="GO:0004519">
    <property type="term" value="F:endonuclease activity"/>
    <property type="evidence" value="ECO:0007669"/>
    <property type="project" value="UniProtKB-KW"/>
</dbReference>
<dbReference type="Gene3D" id="3.40.1260.20">
    <property type="entry name" value="Ribonuclease E, catalytic domain"/>
    <property type="match status" value="1"/>
</dbReference>
<keyword evidence="17" id="KW-0472">Membrane</keyword>
<evidence type="ECO:0000256" key="12">
    <source>
        <dbReference type="ARBA" id="ARBA00022730"/>
    </source>
</evidence>
<dbReference type="PROSITE" id="PS50126">
    <property type="entry name" value="S1"/>
    <property type="match status" value="1"/>
</dbReference>
<dbReference type="GO" id="GO:0016787">
    <property type="term" value="F:hydrolase activity"/>
    <property type="evidence" value="ECO:0007669"/>
    <property type="project" value="UniProtKB-KW"/>
</dbReference>
<feature type="domain" description="S1 motif" evidence="18">
    <location>
        <begin position="40"/>
        <end position="118"/>
    </location>
</feature>
<dbReference type="STRING" id="1246637.MTBBW1_120026"/>
<dbReference type="InterPro" id="IPR004659">
    <property type="entry name" value="RNase_E/G"/>
</dbReference>
<evidence type="ECO:0000256" key="6">
    <source>
        <dbReference type="ARBA" id="ARBA00022490"/>
    </source>
</evidence>
<comment type="subcellular location">
    <subcellularLocation>
        <location evidence="2">Cytoplasm</location>
    </subcellularLocation>
</comment>
<evidence type="ECO:0000256" key="14">
    <source>
        <dbReference type="ARBA" id="ARBA00022801"/>
    </source>
</evidence>
<evidence type="ECO:0000256" key="11">
    <source>
        <dbReference type="ARBA" id="ARBA00022723"/>
    </source>
</evidence>
<keyword evidence="15" id="KW-0460">Magnesium</keyword>
<evidence type="ECO:0000256" key="9">
    <source>
        <dbReference type="ARBA" id="ARBA00022694"/>
    </source>
</evidence>
<keyword evidence="13" id="KW-0255">Endonuclease</keyword>
<dbReference type="Pfam" id="PF00575">
    <property type="entry name" value="S1"/>
    <property type="match status" value="1"/>
</dbReference>
<dbReference type="PANTHER" id="PTHR30001">
    <property type="entry name" value="RIBONUCLEASE"/>
    <property type="match status" value="1"/>
</dbReference>
<keyword evidence="14 19" id="KW-0378">Hydrolase</keyword>
<evidence type="ECO:0000256" key="10">
    <source>
        <dbReference type="ARBA" id="ARBA00022722"/>
    </source>
</evidence>
<dbReference type="InterPro" id="IPR019307">
    <property type="entry name" value="RNA-bd_AU-1/RNase_E/G"/>
</dbReference>
<proteinExistence type="inferred from homology"/>
<dbReference type="InterPro" id="IPR012340">
    <property type="entry name" value="NA-bd_OB-fold"/>
</dbReference>
<accession>A0A1W1H688</accession>
<dbReference type="SMART" id="SM00316">
    <property type="entry name" value="S1"/>
    <property type="match status" value="1"/>
</dbReference>
<dbReference type="EMBL" id="FWEV01000024">
    <property type="protein sequence ID" value="SLM27905.1"/>
    <property type="molecule type" value="Genomic_DNA"/>
</dbReference>
<dbReference type="GO" id="GO:0004540">
    <property type="term" value="F:RNA nuclease activity"/>
    <property type="evidence" value="ECO:0007669"/>
    <property type="project" value="InterPro"/>
</dbReference>
<dbReference type="NCBIfam" id="TIGR00757">
    <property type="entry name" value="RNaseEG"/>
    <property type="match status" value="1"/>
</dbReference>
<keyword evidence="9" id="KW-0819">tRNA processing</keyword>
<evidence type="ECO:0000256" key="2">
    <source>
        <dbReference type="ARBA" id="ARBA00004496"/>
    </source>
</evidence>
<dbReference type="AlphaFoldDB" id="A0A1W1H688"/>
<dbReference type="SUPFAM" id="SSF50249">
    <property type="entry name" value="Nucleic acid-binding proteins"/>
    <property type="match status" value="1"/>
</dbReference>
<evidence type="ECO:0000256" key="3">
    <source>
        <dbReference type="ARBA" id="ARBA00005663"/>
    </source>
</evidence>
<dbReference type="GO" id="GO:0008033">
    <property type="term" value="P:tRNA processing"/>
    <property type="evidence" value="ECO:0007669"/>
    <property type="project" value="UniProtKB-KW"/>
</dbReference>
<evidence type="ECO:0000256" key="8">
    <source>
        <dbReference type="ARBA" id="ARBA00022552"/>
    </source>
</evidence>
<dbReference type="GO" id="GO:0005737">
    <property type="term" value="C:cytoplasm"/>
    <property type="evidence" value="ECO:0007669"/>
    <property type="project" value="UniProtKB-SubCell"/>
</dbReference>
<dbReference type="RefSeq" id="WP_080798850.1">
    <property type="nucleotide sequence ID" value="NZ_LT828540.1"/>
</dbReference>